<sequence>MLINVKNVRQIFINLKATFQGAFDQTPSDWKKVAMLVPSTGKENDYSWLSRFPKMREWIGDKVVKSLAAFNYTIRNKDWEATVEVDRNDIEDDQIMGYGLQAKSAGQSAAELPSDIVFALLSGGFVNLCYDGQPFFDTDHLVGGQSVSNKGTKKLSVTSLAAAKASYGAARVAMRSLKDDEGASLKIRPTILVVPPALEDDANYLMTAERLPDNTSNPYKGTAEVLVVPELTSDTAWFLLDTSKPVKPLVYQERKKPVFVEQTDYTADNVFMRKKFIFGAEARANGGYGFWQMAYGSTGVDA</sequence>
<gene>
    <name evidence="2" type="ORF">F384_22475</name>
</gene>
<dbReference type="AlphaFoldDB" id="A0A0F6RHG7"/>
<organism evidence="2 3">
    <name type="scientific">Citrobacter amalonaticus Y19</name>
    <dbReference type="NCBI Taxonomy" id="1261127"/>
    <lineage>
        <taxon>Bacteria</taxon>
        <taxon>Pseudomonadati</taxon>
        <taxon>Pseudomonadota</taxon>
        <taxon>Gammaproteobacteria</taxon>
        <taxon>Enterobacterales</taxon>
        <taxon>Enterobacteriaceae</taxon>
        <taxon>Citrobacter</taxon>
    </lineage>
</organism>
<evidence type="ECO:0000259" key="1">
    <source>
        <dbReference type="Pfam" id="PF10124"/>
    </source>
</evidence>
<dbReference type="Proteomes" id="UP000034085">
    <property type="component" value="Chromosome"/>
</dbReference>
<reference evidence="2 3" key="1">
    <citation type="journal article" date="2013" name="Appl. Microbiol. Biotechnol.">
        <title>Glycerol assimilation and production of 1,3-propanediol by Citrobacter amalonaticus Y19.</title>
        <authorList>
            <person name="Ainala S.K."/>
            <person name="Ashok S."/>
            <person name="Ko Y."/>
            <person name="Park S."/>
        </authorList>
    </citation>
    <scope>NUCLEOTIDE SEQUENCE [LARGE SCALE GENOMIC DNA]</scope>
    <source>
        <strain evidence="2 3">Y19</strain>
    </source>
</reference>
<feature type="domain" description="Bacteriophage Mu GpT" evidence="1">
    <location>
        <begin position="233"/>
        <end position="298"/>
    </location>
</feature>
<feature type="domain" description="Bacteriophage Mu GpT" evidence="1">
    <location>
        <begin position="9"/>
        <end position="151"/>
    </location>
</feature>
<accession>A0A0F6RHG7</accession>
<dbReference type="PATRIC" id="fig|1261127.3.peg.4661"/>
<dbReference type="InterPro" id="IPR018774">
    <property type="entry name" value="Phage_Mu_GpT"/>
</dbReference>
<evidence type="ECO:0000313" key="3">
    <source>
        <dbReference type="Proteomes" id="UP000034085"/>
    </source>
</evidence>
<dbReference type="OrthoDB" id="9804833at2"/>
<dbReference type="EMBL" id="CP011132">
    <property type="protein sequence ID" value="AKE61130.1"/>
    <property type="molecule type" value="Genomic_DNA"/>
</dbReference>
<dbReference type="HOGENOM" id="CLU_784834_0_0_6"/>
<dbReference type="KEGG" id="cama:F384_22475"/>
<protein>
    <submittedName>
        <fullName evidence="2">Head protein</fullName>
    </submittedName>
</protein>
<dbReference type="RefSeq" id="WP_046493942.1">
    <property type="nucleotide sequence ID" value="NZ_CP011132.1"/>
</dbReference>
<dbReference type="Pfam" id="PF10124">
    <property type="entry name" value="Mu-like_gpT"/>
    <property type="match status" value="3"/>
</dbReference>
<name>A0A0F6RHG7_CITAM</name>
<feature type="domain" description="Bacteriophage Mu GpT" evidence="1">
    <location>
        <begin position="164"/>
        <end position="230"/>
    </location>
</feature>
<proteinExistence type="predicted"/>
<evidence type="ECO:0000313" key="2">
    <source>
        <dbReference type="EMBL" id="AKE61130.1"/>
    </source>
</evidence>